<organism evidence="9 10">
    <name type="scientific">Acinetobacter marinus</name>
    <dbReference type="NCBI Taxonomy" id="281375"/>
    <lineage>
        <taxon>Bacteria</taxon>
        <taxon>Pseudomonadati</taxon>
        <taxon>Pseudomonadota</taxon>
        <taxon>Gammaproteobacteria</taxon>
        <taxon>Moraxellales</taxon>
        <taxon>Moraxellaceae</taxon>
        <taxon>Acinetobacter</taxon>
    </lineage>
</organism>
<dbReference type="OrthoDB" id="6711173at2"/>
<evidence type="ECO:0000256" key="4">
    <source>
        <dbReference type="ARBA" id="ARBA00022692"/>
    </source>
</evidence>
<proteinExistence type="inferred from homology"/>
<feature type="transmembrane region" description="Helical" evidence="8">
    <location>
        <begin position="80"/>
        <end position="97"/>
    </location>
</feature>
<dbReference type="GO" id="GO:0008360">
    <property type="term" value="P:regulation of cell shape"/>
    <property type="evidence" value="ECO:0007669"/>
    <property type="project" value="UniProtKB-KW"/>
</dbReference>
<evidence type="ECO:0000256" key="7">
    <source>
        <dbReference type="ARBA" id="ARBA00023136"/>
    </source>
</evidence>
<evidence type="ECO:0000256" key="3">
    <source>
        <dbReference type="ARBA" id="ARBA00022475"/>
    </source>
</evidence>
<reference evidence="10" key="1">
    <citation type="submission" date="2016-09" db="EMBL/GenBank/DDBJ databases">
        <authorList>
            <person name="Varghese N."/>
            <person name="Submissions S."/>
        </authorList>
    </citation>
    <scope>NUCLEOTIDE SEQUENCE [LARGE SCALE GENOMIC DNA]</scope>
    <source>
        <strain evidence="10">ANC 3699</strain>
    </source>
</reference>
<keyword evidence="7 8" id="KW-0472">Membrane</keyword>
<keyword evidence="3" id="KW-1003">Cell membrane</keyword>
<feature type="transmembrane region" description="Helical" evidence="8">
    <location>
        <begin position="44"/>
        <end position="68"/>
    </location>
</feature>
<dbReference type="EMBL" id="FMYK01000002">
    <property type="protein sequence ID" value="SDB95184.1"/>
    <property type="molecule type" value="Genomic_DNA"/>
</dbReference>
<gene>
    <name evidence="9" type="ORF">SAMN05421749_102378</name>
</gene>
<evidence type="ECO:0000256" key="5">
    <source>
        <dbReference type="ARBA" id="ARBA00022960"/>
    </source>
</evidence>
<dbReference type="InterPro" id="IPR026034">
    <property type="entry name" value="MreD_proteobac"/>
</dbReference>
<accession>A0A1G6HLW7</accession>
<keyword evidence="10" id="KW-1185">Reference proteome</keyword>
<feature type="transmembrane region" description="Helical" evidence="8">
    <location>
        <begin position="15"/>
        <end position="37"/>
    </location>
</feature>
<dbReference type="RefSeq" id="WP_092616982.1">
    <property type="nucleotide sequence ID" value="NZ_FMYK01000002.1"/>
</dbReference>
<dbReference type="InterPro" id="IPR007227">
    <property type="entry name" value="Cell_shape_determining_MreD"/>
</dbReference>
<evidence type="ECO:0000313" key="10">
    <source>
        <dbReference type="Proteomes" id="UP000242317"/>
    </source>
</evidence>
<dbReference type="AlphaFoldDB" id="A0A1G6HLW7"/>
<keyword evidence="6 8" id="KW-1133">Transmembrane helix</keyword>
<evidence type="ECO:0000256" key="6">
    <source>
        <dbReference type="ARBA" id="ARBA00022989"/>
    </source>
</evidence>
<dbReference type="Pfam" id="PF04093">
    <property type="entry name" value="MreD"/>
    <property type="match status" value="1"/>
</dbReference>
<dbReference type="PANTHER" id="PTHR37484:SF1">
    <property type="entry name" value="ROD SHAPE-DETERMINING PROTEIN MRED"/>
    <property type="match status" value="1"/>
</dbReference>
<name>A0A1G6HLW7_9GAMM</name>
<feature type="transmembrane region" description="Helical" evidence="8">
    <location>
        <begin position="109"/>
        <end position="128"/>
    </location>
</feature>
<dbReference type="Proteomes" id="UP000242317">
    <property type="component" value="Unassembled WGS sequence"/>
</dbReference>
<evidence type="ECO:0000313" key="9">
    <source>
        <dbReference type="EMBL" id="SDB95184.1"/>
    </source>
</evidence>
<evidence type="ECO:0000256" key="8">
    <source>
        <dbReference type="SAM" id="Phobius"/>
    </source>
</evidence>
<comment type="subcellular location">
    <subcellularLocation>
        <location evidence="1">Cell membrane</location>
        <topology evidence="1">Multi-pass membrane protein</topology>
    </subcellularLocation>
</comment>
<evidence type="ECO:0000256" key="1">
    <source>
        <dbReference type="ARBA" id="ARBA00004651"/>
    </source>
</evidence>
<sequence>MQLAKKENFQSRDPLVAIIISVVIASVFTVYPVSYFLSGWRPSVMLLVMLFWVMCQPAWCGVWFAFIVGIFTDLLMENPLGVNALSFVMIAFFARYFTRDKRIMTQANLWVIAVIAIVFHLLMLWLLLVMAGNEIGLIRHWQALLSSAILWPVVYWGLKKWRAV</sequence>
<comment type="similarity">
    <text evidence="2">Belongs to the MreD family.</text>
</comment>
<feature type="transmembrane region" description="Helical" evidence="8">
    <location>
        <begin position="140"/>
        <end position="158"/>
    </location>
</feature>
<dbReference type="NCBIfam" id="TIGR03426">
    <property type="entry name" value="shape_MreD"/>
    <property type="match status" value="1"/>
</dbReference>
<keyword evidence="4 8" id="KW-0812">Transmembrane</keyword>
<evidence type="ECO:0000256" key="2">
    <source>
        <dbReference type="ARBA" id="ARBA00007776"/>
    </source>
</evidence>
<dbReference type="PANTHER" id="PTHR37484">
    <property type="entry name" value="ROD SHAPE-DETERMINING PROTEIN MRED"/>
    <property type="match status" value="1"/>
</dbReference>
<protein>
    <submittedName>
        <fullName evidence="9">Rod shape-determining protein MreD</fullName>
    </submittedName>
</protein>
<dbReference type="GO" id="GO:0005886">
    <property type="term" value="C:plasma membrane"/>
    <property type="evidence" value="ECO:0007669"/>
    <property type="project" value="UniProtKB-SubCell"/>
</dbReference>
<keyword evidence="5" id="KW-0133">Cell shape</keyword>